<accession>A0A0C1IPS2</accession>
<dbReference type="InterPro" id="IPR042252">
    <property type="entry name" value="MtfA_N"/>
</dbReference>
<dbReference type="AlphaFoldDB" id="A0A0C1IPS2"/>
<dbReference type="PANTHER" id="PTHR30164:SF2">
    <property type="entry name" value="PROTEIN MTFA"/>
    <property type="match status" value="1"/>
</dbReference>
<dbReference type="Proteomes" id="UP000031408">
    <property type="component" value="Unassembled WGS sequence"/>
</dbReference>
<dbReference type="Gene3D" id="1.10.472.150">
    <property type="entry name" value="Glucose-regulated metallo-peptidase M90, N-terminal domain"/>
    <property type="match status" value="1"/>
</dbReference>
<dbReference type="InterPro" id="IPR010384">
    <property type="entry name" value="MtfA_fam"/>
</dbReference>
<gene>
    <name evidence="2" type="ORF">OI18_00225</name>
</gene>
<evidence type="ECO:0000313" key="2">
    <source>
        <dbReference type="EMBL" id="KIC96235.1"/>
    </source>
</evidence>
<sequence>MSIYLAIAFVIGGPILVYLLLSRRQKYVAPPGTFPESYREILLKDVPFYARLDATGKTLFEEKMWRFLSRTRITGVNATVQDVDKVYIAASAIIPIYGFKDWEYNNLAEVLLYPESFSHDFGQTGDGRNTLGVVGEGPLQRIMVLSQHELRQAFLNRTSKENTAIHEFVHLIDKSDGSVDGIPEFFVDRQYVKPWVQLIHKEIRKILDNRSDIDPYGATNEAEFFAVVSEYFFERPDLLELKHPELYQLLTEVFNQQPAEEARQDKI</sequence>
<name>A0A0C1IPS2_9BACT</name>
<dbReference type="CDD" id="cd20169">
    <property type="entry name" value="Peptidase_M90_mtfA"/>
    <property type="match status" value="1"/>
</dbReference>
<dbReference type="SUPFAM" id="SSF55486">
    <property type="entry name" value="Metalloproteases ('zincins'), catalytic domain"/>
    <property type="match status" value="1"/>
</dbReference>
<keyword evidence="1" id="KW-0812">Transmembrane</keyword>
<evidence type="ECO:0000256" key="1">
    <source>
        <dbReference type="SAM" id="Phobius"/>
    </source>
</evidence>
<keyword evidence="3" id="KW-1185">Reference proteome</keyword>
<proteinExistence type="predicted"/>
<dbReference type="GO" id="GO:0004177">
    <property type="term" value="F:aminopeptidase activity"/>
    <property type="evidence" value="ECO:0007669"/>
    <property type="project" value="TreeGrafter"/>
</dbReference>
<keyword evidence="1" id="KW-0472">Membrane</keyword>
<organism evidence="2 3">
    <name type="scientific">Flavihumibacter solisilvae</name>
    <dbReference type="NCBI Taxonomy" id="1349421"/>
    <lineage>
        <taxon>Bacteria</taxon>
        <taxon>Pseudomonadati</taxon>
        <taxon>Bacteroidota</taxon>
        <taxon>Chitinophagia</taxon>
        <taxon>Chitinophagales</taxon>
        <taxon>Chitinophagaceae</taxon>
        <taxon>Flavihumibacter</taxon>
    </lineage>
</organism>
<dbReference type="GO" id="GO:0008237">
    <property type="term" value="F:metallopeptidase activity"/>
    <property type="evidence" value="ECO:0007669"/>
    <property type="project" value="InterPro"/>
</dbReference>
<feature type="transmembrane region" description="Helical" evidence="1">
    <location>
        <begin position="6"/>
        <end position="21"/>
    </location>
</feature>
<dbReference type="STRING" id="1349421.OI18_00225"/>
<keyword evidence="1" id="KW-1133">Transmembrane helix</keyword>
<dbReference type="Pfam" id="PF06167">
    <property type="entry name" value="Peptidase_M90"/>
    <property type="match status" value="1"/>
</dbReference>
<protein>
    <recommendedName>
        <fullName evidence="4">Phenylalanyl-tRNA synthetase subunit alpha</fullName>
    </recommendedName>
</protein>
<dbReference type="Gene3D" id="3.40.390.10">
    <property type="entry name" value="Collagenase (Catalytic Domain)"/>
    <property type="match status" value="1"/>
</dbReference>
<dbReference type="InterPro" id="IPR024079">
    <property type="entry name" value="MetalloPept_cat_dom_sf"/>
</dbReference>
<comment type="caution">
    <text evidence="2">The sequence shown here is derived from an EMBL/GenBank/DDBJ whole genome shotgun (WGS) entry which is preliminary data.</text>
</comment>
<evidence type="ECO:0008006" key="4">
    <source>
        <dbReference type="Google" id="ProtNLM"/>
    </source>
</evidence>
<dbReference type="OrthoDB" id="9786424at2"/>
<evidence type="ECO:0000313" key="3">
    <source>
        <dbReference type="Proteomes" id="UP000031408"/>
    </source>
</evidence>
<reference evidence="2 3" key="1">
    <citation type="submission" date="2014-11" db="EMBL/GenBank/DDBJ databases">
        <title>Genome sequence of Flavihumibacter solisilvae 3-3.</title>
        <authorList>
            <person name="Zhou G."/>
            <person name="Li M."/>
            <person name="Wang G."/>
        </authorList>
    </citation>
    <scope>NUCLEOTIDE SEQUENCE [LARGE SCALE GENOMIC DNA]</scope>
    <source>
        <strain evidence="2 3">3-3</strain>
    </source>
</reference>
<dbReference type="PANTHER" id="PTHR30164">
    <property type="entry name" value="MTFA PEPTIDASE"/>
    <property type="match status" value="1"/>
</dbReference>
<dbReference type="EMBL" id="JSVC01000001">
    <property type="protein sequence ID" value="KIC96235.1"/>
    <property type="molecule type" value="Genomic_DNA"/>
</dbReference>
<dbReference type="RefSeq" id="WP_039135990.1">
    <property type="nucleotide sequence ID" value="NZ_JSVC01000001.1"/>
</dbReference>
<dbReference type="GO" id="GO:0005829">
    <property type="term" value="C:cytosol"/>
    <property type="evidence" value="ECO:0007669"/>
    <property type="project" value="TreeGrafter"/>
</dbReference>